<organism evidence="7">
    <name type="scientific">Nakamurella sp. A5-74</name>
    <dbReference type="NCBI Taxonomy" id="3158264"/>
    <lineage>
        <taxon>Bacteria</taxon>
        <taxon>Bacillati</taxon>
        <taxon>Actinomycetota</taxon>
        <taxon>Actinomycetes</taxon>
        <taxon>Nakamurellales</taxon>
        <taxon>Nakamurellaceae</taxon>
        <taxon>Nakamurella</taxon>
    </lineage>
</organism>
<evidence type="ECO:0000256" key="2">
    <source>
        <dbReference type="ARBA" id="ARBA00023125"/>
    </source>
</evidence>
<sequence length="316" mass="33044">MVRTRSTQKNPAGSAARSRKVAKSAPAEPADGMEHSLLVRLRGLRPTLSPAEDRVAEKVLHNPRAAANLTISELATAASTSETTVLRFCRRLGLPGYPSLRLALAEESAPQRIRKAPASDISADDSIDDIIAKIAYIDSSAVEETAGQLDRGALTAAAQAVAAAGRVEIYGIAASNLVGGDLQQKLYRIGIHVSATADPHVALTGVTLLGTGDVAIGISHSGTTTETVEVMRAARQRGATTIAITNFPMSALAKAVDITLTTAARETKLRSGATASRIAALTVVDCLYIAVAQQDIDRVLEAIAETRESVASHHQS</sequence>
<keyword evidence="2" id="KW-0238">DNA-binding</keyword>
<dbReference type="PANTHER" id="PTHR30514:SF1">
    <property type="entry name" value="HTH-TYPE TRANSCRIPTIONAL REGULATOR HEXR-RELATED"/>
    <property type="match status" value="1"/>
</dbReference>
<dbReference type="InterPro" id="IPR035472">
    <property type="entry name" value="RpiR-like_SIS"/>
</dbReference>
<feature type="region of interest" description="Disordered" evidence="4">
    <location>
        <begin position="1"/>
        <end position="34"/>
    </location>
</feature>
<dbReference type="EMBL" id="CP159218">
    <property type="protein sequence ID" value="XCG65171.1"/>
    <property type="molecule type" value="Genomic_DNA"/>
</dbReference>
<feature type="compositionally biased region" description="Polar residues" evidence="4">
    <location>
        <begin position="1"/>
        <end position="11"/>
    </location>
</feature>
<dbReference type="GO" id="GO:0003677">
    <property type="term" value="F:DNA binding"/>
    <property type="evidence" value="ECO:0007669"/>
    <property type="project" value="UniProtKB-KW"/>
</dbReference>
<evidence type="ECO:0000256" key="1">
    <source>
        <dbReference type="ARBA" id="ARBA00023015"/>
    </source>
</evidence>
<dbReference type="PROSITE" id="PS51071">
    <property type="entry name" value="HTH_RPIR"/>
    <property type="match status" value="1"/>
</dbReference>
<dbReference type="GO" id="GO:0097367">
    <property type="term" value="F:carbohydrate derivative binding"/>
    <property type="evidence" value="ECO:0007669"/>
    <property type="project" value="InterPro"/>
</dbReference>
<dbReference type="SUPFAM" id="SSF46689">
    <property type="entry name" value="Homeodomain-like"/>
    <property type="match status" value="1"/>
</dbReference>
<dbReference type="InterPro" id="IPR046348">
    <property type="entry name" value="SIS_dom_sf"/>
</dbReference>
<dbReference type="AlphaFoldDB" id="A0AAU8DSI3"/>
<evidence type="ECO:0000313" key="7">
    <source>
        <dbReference type="EMBL" id="XCG65171.1"/>
    </source>
</evidence>
<dbReference type="PROSITE" id="PS51464">
    <property type="entry name" value="SIS"/>
    <property type="match status" value="1"/>
</dbReference>
<name>A0AAU8DSI3_9ACTN</name>
<dbReference type="GO" id="GO:1901135">
    <property type="term" value="P:carbohydrate derivative metabolic process"/>
    <property type="evidence" value="ECO:0007669"/>
    <property type="project" value="InterPro"/>
</dbReference>
<feature type="domain" description="SIS" evidence="6">
    <location>
        <begin position="157"/>
        <end position="297"/>
    </location>
</feature>
<dbReference type="Gene3D" id="3.40.50.10490">
    <property type="entry name" value="Glucose-6-phosphate isomerase like protein, domain 1"/>
    <property type="match status" value="1"/>
</dbReference>
<dbReference type="RefSeq" id="WP_353650781.1">
    <property type="nucleotide sequence ID" value="NZ_CP159218.1"/>
</dbReference>
<dbReference type="InterPro" id="IPR036388">
    <property type="entry name" value="WH-like_DNA-bd_sf"/>
</dbReference>
<dbReference type="InterPro" id="IPR009057">
    <property type="entry name" value="Homeodomain-like_sf"/>
</dbReference>
<protein>
    <submittedName>
        <fullName evidence="7">MurR/RpiR family transcriptional regulator</fullName>
    </submittedName>
</protein>
<feature type="domain" description="HTH rpiR-type" evidence="5">
    <location>
        <begin position="35"/>
        <end position="111"/>
    </location>
</feature>
<dbReference type="InterPro" id="IPR000281">
    <property type="entry name" value="HTH_RpiR"/>
</dbReference>
<dbReference type="GO" id="GO:0003700">
    <property type="term" value="F:DNA-binding transcription factor activity"/>
    <property type="evidence" value="ECO:0007669"/>
    <property type="project" value="InterPro"/>
</dbReference>
<reference evidence="7" key="1">
    <citation type="submission" date="2024-05" db="EMBL/GenBank/DDBJ databases">
        <authorList>
            <person name="Cai S.Y."/>
            <person name="Jin L.M."/>
            <person name="Li H.R."/>
        </authorList>
    </citation>
    <scope>NUCLEOTIDE SEQUENCE</scope>
    <source>
        <strain evidence="7">A5-74</strain>
    </source>
</reference>
<evidence type="ECO:0000256" key="3">
    <source>
        <dbReference type="ARBA" id="ARBA00023163"/>
    </source>
</evidence>
<proteinExistence type="predicted"/>
<dbReference type="Gene3D" id="1.10.10.10">
    <property type="entry name" value="Winged helix-like DNA-binding domain superfamily/Winged helix DNA-binding domain"/>
    <property type="match status" value="1"/>
</dbReference>
<evidence type="ECO:0000259" key="5">
    <source>
        <dbReference type="PROSITE" id="PS51071"/>
    </source>
</evidence>
<evidence type="ECO:0000256" key="4">
    <source>
        <dbReference type="SAM" id="MobiDB-lite"/>
    </source>
</evidence>
<dbReference type="PANTHER" id="PTHR30514">
    <property type="entry name" value="GLUCOKINASE"/>
    <property type="match status" value="1"/>
</dbReference>
<dbReference type="Pfam" id="PF01380">
    <property type="entry name" value="SIS"/>
    <property type="match status" value="1"/>
</dbReference>
<keyword evidence="3" id="KW-0804">Transcription</keyword>
<dbReference type="InterPro" id="IPR001347">
    <property type="entry name" value="SIS_dom"/>
</dbReference>
<evidence type="ECO:0000259" key="6">
    <source>
        <dbReference type="PROSITE" id="PS51464"/>
    </source>
</evidence>
<dbReference type="InterPro" id="IPR047640">
    <property type="entry name" value="RpiR-like"/>
</dbReference>
<gene>
    <name evidence="7" type="ORF">ABLG96_07715</name>
</gene>
<dbReference type="CDD" id="cd05013">
    <property type="entry name" value="SIS_RpiR"/>
    <property type="match status" value="1"/>
</dbReference>
<keyword evidence="1" id="KW-0805">Transcription regulation</keyword>
<dbReference type="Pfam" id="PF01418">
    <property type="entry name" value="HTH_6"/>
    <property type="match status" value="1"/>
</dbReference>
<dbReference type="SUPFAM" id="SSF53697">
    <property type="entry name" value="SIS domain"/>
    <property type="match status" value="1"/>
</dbReference>
<accession>A0AAU8DSI3</accession>